<accession>A0A8S9ZW66</accession>
<name>A0A8S9ZW66_9BILA</name>
<protein>
    <submittedName>
        <fullName evidence="1">Uncharacterized protein</fullName>
    </submittedName>
</protein>
<organism evidence="1 2">
    <name type="scientific">Meloidogyne graminicola</name>
    <dbReference type="NCBI Taxonomy" id="189291"/>
    <lineage>
        <taxon>Eukaryota</taxon>
        <taxon>Metazoa</taxon>
        <taxon>Ecdysozoa</taxon>
        <taxon>Nematoda</taxon>
        <taxon>Chromadorea</taxon>
        <taxon>Rhabditida</taxon>
        <taxon>Tylenchina</taxon>
        <taxon>Tylenchomorpha</taxon>
        <taxon>Tylenchoidea</taxon>
        <taxon>Meloidogynidae</taxon>
        <taxon>Meloidogyninae</taxon>
        <taxon>Meloidogyne</taxon>
    </lineage>
</organism>
<sequence>MSEEKRKRKRSSDEDLSSNLMEEYWKVRRQYERKIAVQGLKSFEESRNVSKQMSDFNYILQIPEYTQMKDNQTVVLRRAETGFIVNKCPIIPLEHVESTPPMQYWTHTETNVIVSK</sequence>
<proteinExistence type="predicted"/>
<dbReference type="Proteomes" id="UP000605970">
    <property type="component" value="Unassembled WGS sequence"/>
</dbReference>
<comment type="caution">
    <text evidence="1">The sequence shown here is derived from an EMBL/GenBank/DDBJ whole genome shotgun (WGS) entry which is preliminary data.</text>
</comment>
<evidence type="ECO:0000313" key="1">
    <source>
        <dbReference type="EMBL" id="KAF7637383.1"/>
    </source>
</evidence>
<dbReference type="OrthoDB" id="6141102at2759"/>
<gene>
    <name evidence="1" type="ORF">Mgra_00003128</name>
</gene>
<dbReference type="EMBL" id="JABEBT010000020">
    <property type="protein sequence ID" value="KAF7637383.1"/>
    <property type="molecule type" value="Genomic_DNA"/>
</dbReference>
<reference evidence="1" key="1">
    <citation type="journal article" date="2020" name="Ecol. Evol.">
        <title>Genome structure and content of the rice root-knot nematode (Meloidogyne graminicola).</title>
        <authorList>
            <person name="Phan N.T."/>
            <person name="Danchin E.G.J."/>
            <person name="Klopp C."/>
            <person name="Perfus-Barbeoch L."/>
            <person name="Kozlowski D.K."/>
            <person name="Koutsovoulos G.D."/>
            <person name="Lopez-Roques C."/>
            <person name="Bouchez O."/>
            <person name="Zahm M."/>
            <person name="Besnard G."/>
            <person name="Bellafiore S."/>
        </authorList>
    </citation>
    <scope>NUCLEOTIDE SEQUENCE</scope>
    <source>
        <strain evidence="1">VN-18</strain>
    </source>
</reference>
<evidence type="ECO:0000313" key="2">
    <source>
        <dbReference type="Proteomes" id="UP000605970"/>
    </source>
</evidence>
<dbReference type="AlphaFoldDB" id="A0A8S9ZW66"/>
<keyword evidence="2" id="KW-1185">Reference proteome</keyword>